<accession>A0A2D3NBC8</accession>
<organism evidence="1 2">
    <name type="scientific">Prevotella intermedia</name>
    <dbReference type="NCBI Taxonomy" id="28131"/>
    <lineage>
        <taxon>Bacteria</taxon>
        <taxon>Pseudomonadati</taxon>
        <taxon>Bacteroidota</taxon>
        <taxon>Bacteroidia</taxon>
        <taxon>Bacteroidales</taxon>
        <taxon>Prevotellaceae</taxon>
        <taxon>Prevotella</taxon>
    </lineage>
</organism>
<dbReference type="AlphaFoldDB" id="A0A2D3NBC8"/>
<evidence type="ECO:0000313" key="2">
    <source>
        <dbReference type="Proteomes" id="UP000229323"/>
    </source>
</evidence>
<gene>
    <name evidence="1" type="ORF">CTM50_02425</name>
</gene>
<dbReference type="Proteomes" id="UP000229323">
    <property type="component" value="Chromosome"/>
</dbReference>
<sequence length="94" mass="11068">MYFRQQTQSLIGGKNTITRQRKSVNILRKGSCRVTALLPMPCETYCFAFQKRRFCKVKAAVLQRKRVAFATPKRRCHFFKILFLQSWRGFGVFA</sequence>
<evidence type="ECO:0000313" key="1">
    <source>
        <dbReference type="EMBL" id="ATV52014.1"/>
    </source>
</evidence>
<reference evidence="1 2" key="1">
    <citation type="submission" date="2017-11" db="EMBL/GenBank/DDBJ databases">
        <title>Genome sequencing of Prevotella intermedia KCOM 2033.</title>
        <authorList>
            <person name="Kook J.-K."/>
            <person name="Park S.-N."/>
            <person name="Lim Y.K."/>
        </authorList>
    </citation>
    <scope>NUCLEOTIDE SEQUENCE [LARGE SCALE GENOMIC DNA]</scope>
    <source>
        <strain evidence="1 2">KCOM 2033</strain>
    </source>
</reference>
<name>A0A2D3NBC8_PREIN</name>
<dbReference type="EMBL" id="CP024696">
    <property type="protein sequence ID" value="ATV52014.1"/>
    <property type="molecule type" value="Genomic_DNA"/>
</dbReference>
<proteinExistence type="predicted"/>
<protein>
    <submittedName>
        <fullName evidence="1">Uncharacterized protein</fullName>
    </submittedName>
</protein>